<evidence type="ECO:0000256" key="4">
    <source>
        <dbReference type="ARBA" id="ARBA00022679"/>
    </source>
</evidence>
<comment type="caution">
    <text evidence="9">The sequence shown here is derived from an EMBL/GenBank/DDBJ whole genome shotgun (WGS) entry which is preliminary data.</text>
</comment>
<dbReference type="NCBIfam" id="TIGR00744">
    <property type="entry name" value="ROK_glcA_fam"/>
    <property type="match status" value="1"/>
</dbReference>
<dbReference type="InterPro" id="IPR004654">
    <property type="entry name" value="ROK_glcA"/>
</dbReference>
<protein>
    <recommendedName>
        <fullName evidence="3">Glucokinase</fullName>
        <ecNumber evidence="2">2.7.1.2</ecNumber>
    </recommendedName>
    <alternativeName>
        <fullName evidence="8">Glucose kinase</fullName>
    </alternativeName>
</protein>
<dbReference type="SUPFAM" id="SSF53067">
    <property type="entry name" value="Actin-like ATPase domain"/>
    <property type="match status" value="1"/>
</dbReference>
<evidence type="ECO:0000313" key="9">
    <source>
        <dbReference type="EMBL" id="OGD13672.1"/>
    </source>
</evidence>
<dbReference type="Gene3D" id="3.30.420.40">
    <property type="match status" value="2"/>
</dbReference>
<proteinExistence type="inferred from homology"/>
<gene>
    <name evidence="9" type="ORF">A2V47_03310</name>
</gene>
<evidence type="ECO:0000256" key="5">
    <source>
        <dbReference type="ARBA" id="ARBA00022741"/>
    </source>
</evidence>
<dbReference type="InterPro" id="IPR043129">
    <property type="entry name" value="ATPase_NBD"/>
</dbReference>
<dbReference type="GO" id="GO:0006096">
    <property type="term" value="P:glycolytic process"/>
    <property type="evidence" value="ECO:0007669"/>
    <property type="project" value="InterPro"/>
</dbReference>
<dbReference type="InterPro" id="IPR000600">
    <property type="entry name" value="ROK"/>
</dbReference>
<reference evidence="9 10" key="1">
    <citation type="journal article" date="2016" name="Nat. Commun.">
        <title>Thousands of microbial genomes shed light on interconnected biogeochemical processes in an aquifer system.</title>
        <authorList>
            <person name="Anantharaman K."/>
            <person name="Brown C.T."/>
            <person name="Hug L.A."/>
            <person name="Sharon I."/>
            <person name="Castelle C.J."/>
            <person name="Probst A.J."/>
            <person name="Thomas B.C."/>
            <person name="Singh A."/>
            <person name="Wilkins M.J."/>
            <person name="Karaoz U."/>
            <person name="Brodie E.L."/>
            <person name="Williams K.H."/>
            <person name="Hubbard S.S."/>
            <person name="Banfield J.F."/>
        </authorList>
    </citation>
    <scope>NUCLEOTIDE SEQUENCE [LARGE SCALE GENOMIC DNA]</scope>
</reference>
<evidence type="ECO:0000256" key="2">
    <source>
        <dbReference type="ARBA" id="ARBA00012323"/>
    </source>
</evidence>
<comment type="similarity">
    <text evidence="1">Belongs to the ROK (NagC/XylR) family.</text>
</comment>
<dbReference type="STRING" id="1797291.A2V47_03310"/>
<evidence type="ECO:0000256" key="8">
    <source>
        <dbReference type="ARBA" id="ARBA00032386"/>
    </source>
</evidence>
<dbReference type="PROSITE" id="PS01125">
    <property type="entry name" value="ROK"/>
    <property type="match status" value="1"/>
</dbReference>
<organism evidence="9 10">
    <name type="scientific">Candidatus Sediminicultor quintus</name>
    <dbReference type="NCBI Taxonomy" id="1797291"/>
    <lineage>
        <taxon>Bacteria</taxon>
        <taxon>Pseudomonadati</taxon>
        <taxon>Atribacterota</taxon>
        <taxon>Candidatus Phoenicimicrobiia</taxon>
        <taxon>Candidatus Pheonicimicrobiales</taxon>
        <taxon>Candidatus Phoenicimicrobiaceae</taxon>
        <taxon>Candidatus Sediminicultor</taxon>
    </lineage>
</organism>
<keyword evidence="5" id="KW-0547">Nucleotide-binding</keyword>
<dbReference type="GO" id="GO:0005737">
    <property type="term" value="C:cytoplasm"/>
    <property type="evidence" value="ECO:0007669"/>
    <property type="project" value="InterPro"/>
</dbReference>
<keyword evidence="6" id="KW-0418">Kinase</keyword>
<dbReference type="EC" id="2.7.1.2" evidence="2"/>
<dbReference type="GO" id="GO:0005524">
    <property type="term" value="F:ATP binding"/>
    <property type="evidence" value="ECO:0007669"/>
    <property type="project" value="UniProtKB-KW"/>
</dbReference>
<dbReference type="EMBL" id="MEYH01000104">
    <property type="protein sequence ID" value="OGD13672.1"/>
    <property type="molecule type" value="Genomic_DNA"/>
</dbReference>
<dbReference type="Pfam" id="PF00480">
    <property type="entry name" value="ROK"/>
    <property type="match status" value="1"/>
</dbReference>
<accession>A0A1F5A507</accession>
<dbReference type="AlphaFoldDB" id="A0A1F5A507"/>
<dbReference type="Proteomes" id="UP000177701">
    <property type="component" value="Unassembled WGS sequence"/>
</dbReference>
<evidence type="ECO:0000256" key="6">
    <source>
        <dbReference type="ARBA" id="ARBA00022777"/>
    </source>
</evidence>
<evidence type="ECO:0000256" key="3">
    <source>
        <dbReference type="ARBA" id="ARBA00014701"/>
    </source>
</evidence>
<dbReference type="PANTHER" id="PTHR18964:SF149">
    <property type="entry name" value="BIFUNCTIONAL UDP-N-ACETYLGLUCOSAMINE 2-EPIMERASE_N-ACETYLMANNOSAMINE KINASE"/>
    <property type="match status" value="1"/>
</dbReference>
<dbReference type="GO" id="GO:0004340">
    <property type="term" value="F:glucokinase activity"/>
    <property type="evidence" value="ECO:0007669"/>
    <property type="project" value="UniProtKB-EC"/>
</dbReference>
<sequence length="336" mass="36090">MVIDKKSVEKKYSIGVDLGGTNIVSAIVKYQGKIVNRLKVPTLAERGKGATIKRIIETIHKNIVQSTIAPGDIIGIGIGAPGPLDIKKGIINFAPNLPGWRDVPLKKILEDEFNMKVVLENDANAAAWGERCFGAGQGVNNLVCFTLGTGIGGGIIIDGKIYHGNNCGAGELGHMTVNKDGPRCNCGNYGCLEAYSSATGIKNRIKNRIKEGIKSEFLHFDSDDELSESLRLKSIFEAARKGDRLTSDIVEEAISYLGIAIANIANILNPEMVVLVGGITNEGDKLLIPLRKEVRERAFYSNYKSLKIVIGKLAGNAGVLGAAALLWIPNNYSCRG</sequence>
<keyword evidence="4" id="KW-0808">Transferase</keyword>
<evidence type="ECO:0000256" key="7">
    <source>
        <dbReference type="ARBA" id="ARBA00022840"/>
    </source>
</evidence>
<keyword evidence="7" id="KW-0067">ATP-binding</keyword>
<evidence type="ECO:0000313" key="10">
    <source>
        <dbReference type="Proteomes" id="UP000177701"/>
    </source>
</evidence>
<dbReference type="InterPro" id="IPR049874">
    <property type="entry name" value="ROK_cs"/>
</dbReference>
<evidence type="ECO:0000256" key="1">
    <source>
        <dbReference type="ARBA" id="ARBA00006479"/>
    </source>
</evidence>
<dbReference type="PANTHER" id="PTHR18964">
    <property type="entry name" value="ROK (REPRESSOR, ORF, KINASE) FAMILY"/>
    <property type="match status" value="1"/>
</dbReference>
<name>A0A1F5A507_9BACT</name>